<keyword evidence="2" id="KW-0433">Leucine-rich repeat</keyword>
<dbReference type="Gene3D" id="1.10.10.10">
    <property type="entry name" value="Winged helix-like DNA-binding domain superfamily/Winged helix DNA-binding domain"/>
    <property type="match status" value="1"/>
</dbReference>
<protein>
    <submittedName>
        <fullName evidence="12">Uncharacterized protein</fullName>
    </submittedName>
</protein>
<dbReference type="InterPro" id="IPR042197">
    <property type="entry name" value="Apaf_helical"/>
</dbReference>
<dbReference type="InterPro" id="IPR044974">
    <property type="entry name" value="Disease_R_plants"/>
</dbReference>
<dbReference type="Proteomes" id="UP000636709">
    <property type="component" value="Unassembled WGS sequence"/>
</dbReference>
<dbReference type="Pfam" id="PF00931">
    <property type="entry name" value="NB-ARC"/>
    <property type="match status" value="1"/>
</dbReference>
<dbReference type="InterPro" id="IPR036388">
    <property type="entry name" value="WH-like_DNA-bd_sf"/>
</dbReference>
<evidence type="ECO:0000259" key="11">
    <source>
        <dbReference type="Pfam" id="PF23598"/>
    </source>
</evidence>
<proteinExistence type="inferred from homology"/>
<dbReference type="FunFam" id="1.10.10.10:FF:000322">
    <property type="entry name" value="Probable disease resistance protein At1g63360"/>
    <property type="match status" value="1"/>
</dbReference>
<dbReference type="Gene3D" id="3.40.50.300">
    <property type="entry name" value="P-loop containing nucleotide triphosphate hydrolases"/>
    <property type="match status" value="1"/>
</dbReference>
<dbReference type="InterPro" id="IPR058922">
    <property type="entry name" value="WHD_DRP"/>
</dbReference>
<dbReference type="PRINTS" id="PR00364">
    <property type="entry name" value="DISEASERSIST"/>
</dbReference>
<feature type="domain" description="NB-ARC" evidence="8">
    <location>
        <begin position="176"/>
        <end position="285"/>
    </location>
</feature>
<organism evidence="12 13">
    <name type="scientific">Digitaria exilis</name>
    <dbReference type="NCBI Taxonomy" id="1010633"/>
    <lineage>
        <taxon>Eukaryota</taxon>
        <taxon>Viridiplantae</taxon>
        <taxon>Streptophyta</taxon>
        <taxon>Embryophyta</taxon>
        <taxon>Tracheophyta</taxon>
        <taxon>Spermatophyta</taxon>
        <taxon>Magnoliopsida</taxon>
        <taxon>Liliopsida</taxon>
        <taxon>Poales</taxon>
        <taxon>Poaceae</taxon>
        <taxon>PACMAD clade</taxon>
        <taxon>Panicoideae</taxon>
        <taxon>Panicodae</taxon>
        <taxon>Paniceae</taxon>
        <taxon>Anthephorinae</taxon>
        <taxon>Digitaria</taxon>
    </lineage>
</organism>
<evidence type="ECO:0000256" key="6">
    <source>
        <dbReference type="ARBA" id="ARBA00023054"/>
    </source>
</evidence>
<dbReference type="GO" id="GO:0042742">
    <property type="term" value="P:defense response to bacterium"/>
    <property type="evidence" value="ECO:0007669"/>
    <property type="project" value="UniProtKB-ARBA"/>
</dbReference>
<dbReference type="Gene3D" id="3.80.10.10">
    <property type="entry name" value="Ribonuclease Inhibitor"/>
    <property type="match status" value="1"/>
</dbReference>
<keyword evidence="4" id="KW-0547">Nucleotide-binding</keyword>
<accession>A0A835FTF4</accession>
<dbReference type="Gene3D" id="1.20.5.4130">
    <property type="match status" value="1"/>
</dbReference>
<evidence type="ECO:0000256" key="3">
    <source>
        <dbReference type="ARBA" id="ARBA00022737"/>
    </source>
</evidence>
<dbReference type="InterPro" id="IPR027417">
    <property type="entry name" value="P-loop_NTPase"/>
</dbReference>
<dbReference type="InterPro" id="IPR032675">
    <property type="entry name" value="LRR_dom_sf"/>
</dbReference>
<dbReference type="PANTHER" id="PTHR23155">
    <property type="entry name" value="DISEASE RESISTANCE PROTEIN RP"/>
    <property type="match status" value="1"/>
</dbReference>
<dbReference type="EMBL" id="JACEFO010000423">
    <property type="protein sequence ID" value="KAF8772270.1"/>
    <property type="molecule type" value="Genomic_DNA"/>
</dbReference>
<dbReference type="GO" id="GO:0002758">
    <property type="term" value="P:innate immune response-activating signaling pathway"/>
    <property type="evidence" value="ECO:0007669"/>
    <property type="project" value="UniProtKB-ARBA"/>
</dbReference>
<keyword evidence="3" id="KW-0677">Repeat</keyword>
<dbReference type="AlphaFoldDB" id="A0A835FTF4"/>
<dbReference type="Pfam" id="PF23598">
    <property type="entry name" value="LRR_14"/>
    <property type="match status" value="1"/>
</dbReference>
<dbReference type="Pfam" id="PF18052">
    <property type="entry name" value="Rx_N"/>
    <property type="match status" value="1"/>
</dbReference>
<feature type="domain" description="Disease resistance N-terminal" evidence="9">
    <location>
        <begin position="8"/>
        <end position="87"/>
    </location>
</feature>
<comment type="caution">
    <text evidence="12">The sequence shown here is derived from an EMBL/GenBank/DDBJ whole genome shotgun (WGS) entry which is preliminary data.</text>
</comment>
<dbReference type="InterPro" id="IPR002182">
    <property type="entry name" value="NB-ARC"/>
</dbReference>
<evidence type="ECO:0000256" key="1">
    <source>
        <dbReference type="ARBA" id="ARBA00008894"/>
    </source>
</evidence>
<dbReference type="InterPro" id="IPR041118">
    <property type="entry name" value="Rx_N"/>
</dbReference>
<keyword evidence="5" id="KW-0611">Plant defense</keyword>
<dbReference type="PANTHER" id="PTHR23155:SF1005">
    <property type="entry name" value="OS07G0197300 PROTEIN"/>
    <property type="match status" value="1"/>
</dbReference>
<dbReference type="GO" id="GO:0043531">
    <property type="term" value="F:ADP binding"/>
    <property type="evidence" value="ECO:0007669"/>
    <property type="project" value="InterPro"/>
</dbReference>
<dbReference type="OrthoDB" id="621543at2759"/>
<feature type="region of interest" description="Disordered" evidence="7">
    <location>
        <begin position="486"/>
        <end position="507"/>
    </location>
</feature>
<evidence type="ECO:0000256" key="5">
    <source>
        <dbReference type="ARBA" id="ARBA00022821"/>
    </source>
</evidence>
<sequence>MEMMSGAQSIVSKLGQVLIDELREIRGVGDNVVHLTDELATMNAVLRMVSEAEQSAVDHLVREWERQVRELAYDAEDCADVYTSASAAPSLSSNGPCTSSRRCGCSAPSPPTSRPCWLVPAPSASAVQLESEFQRQAMVSVSQAFDAGKDMRGLLARLLPQIMVRVKQHDTTETNNMLEEEATGTSRANQQELDIDHMDVEQLSTKLKDLLKEKRYLVVIDDVWSLPAWEAIRIILPENNCGSRIIVTTRIETVAKASSVSEDLVHHMKPLEREAGEELFVKRVFGSMGTCPDGLKDTMGKILKKCGGLPLAIVKIASILASYNSVENIDMWIRVSDSIGSRMENHPTLEGMRQVITLSYAYLPHHLKACMMYLSIFPEDYVIAKDRLLYRWIAEGLVAEKRGLTLFDVAEEYFNELISRNMIQKDKLLMHNLSSNDEMVEACRVHDMMLEVMVSISQEANFVTLVGRQYGGGLARGTVRRLSVHDSNEEEEALKHTVGSPKRKKERVSHGGIEAMKLQHARSLSTFQVEGLDKLLDRLGEFRLLRVAQEIGELQQLQMLSMKVSEWDNDKAPKEEFLHAIGSSLSKTYALRTLILTSESTVRRESALDFLLHVSSPPPLLRCLSMSGRISRFPDWISSLKHLVELTVWWTQFEVDQLLDPLCMLPNLQILRLGHRSCGFAQLVVSTRHKFPALRILELLSHEYHMGIEFKEGSMTNLERLVVKPVNVETSSNIIIGFDNLKKLKEVKLICEAREDPWLKHVVQQLKEENENRPKSNQIKVLVE</sequence>
<dbReference type="InterPro" id="IPR055414">
    <property type="entry name" value="LRR_R13L4/SHOC2-like"/>
</dbReference>
<gene>
    <name evidence="12" type="ORF">HU200_005985</name>
</gene>
<name>A0A835FTF4_9POAL</name>
<feature type="domain" description="Disease resistance protein winged helix" evidence="10">
    <location>
        <begin position="376"/>
        <end position="451"/>
    </location>
</feature>
<comment type="similarity">
    <text evidence="1">Belongs to the disease resistance NB-LRR family.</text>
</comment>
<evidence type="ECO:0000259" key="10">
    <source>
        <dbReference type="Pfam" id="PF23559"/>
    </source>
</evidence>
<dbReference type="Gene3D" id="1.10.8.430">
    <property type="entry name" value="Helical domain of apoptotic protease-activating factors"/>
    <property type="match status" value="1"/>
</dbReference>
<keyword evidence="13" id="KW-1185">Reference proteome</keyword>
<dbReference type="CDD" id="cd14798">
    <property type="entry name" value="RX-CC_like"/>
    <property type="match status" value="1"/>
</dbReference>
<reference evidence="12" key="1">
    <citation type="submission" date="2020-07" db="EMBL/GenBank/DDBJ databases">
        <title>Genome sequence and genetic diversity analysis of an under-domesticated orphan crop, white fonio (Digitaria exilis).</title>
        <authorList>
            <person name="Bennetzen J.L."/>
            <person name="Chen S."/>
            <person name="Ma X."/>
            <person name="Wang X."/>
            <person name="Yssel A.E.J."/>
            <person name="Chaluvadi S.R."/>
            <person name="Johnson M."/>
            <person name="Gangashetty P."/>
            <person name="Hamidou F."/>
            <person name="Sanogo M.D."/>
            <person name="Zwaenepoel A."/>
            <person name="Wallace J."/>
            <person name="Van De Peer Y."/>
            <person name="Van Deynze A."/>
        </authorList>
    </citation>
    <scope>NUCLEOTIDE SEQUENCE</scope>
    <source>
        <tissue evidence="12">Leaves</tissue>
    </source>
</reference>
<evidence type="ECO:0000256" key="7">
    <source>
        <dbReference type="SAM" id="MobiDB-lite"/>
    </source>
</evidence>
<evidence type="ECO:0000313" key="12">
    <source>
        <dbReference type="EMBL" id="KAF8772270.1"/>
    </source>
</evidence>
<evidence type="ECO:0000256" key="2">
    <source>
        <dbReference type="ARBA" id="ARBA00022614"/>
    </source>
</evidence>
<evidence type="ECO:0000259" key="9">
    <source>
        <dbReference type="Pfam" id="PF18052"/>
    </source>
</evidence>
<dbReference type="InterPro" id="IPR038005">
    <property type="entry name" value="RX-like_CC"/>
</dbReference>
<dbReference type="Pfam" id="PF23559">
    <property type="entry name" value="WHD_DRP"/>
    <property type="match status" value="1"/>
</dbReference>
<evidence type="ECO:0000313" key="13">
    <source>
        <dbReference type="Proteomes" id="UP000636709"/>
    </source>
</evidence>
<evidence type="ECO:0000256" key="4">
    <source>
        <dbReference type="ARBA" id="ARBA00022741"/>
    </source>
</evidence>
<dbReference type="SUPFAM" id="SSF52058">
    <property type="entry name" value="L domain-like"/>
    <property type="match status" value="1"/>
</dbReference>
<feature type="domain" description="Disease resistance R13L4/SHOC-2-like LRR" evidence="11">
    <location>
        <begin position="545"/>
        <end position="775"/>
    </location>
</feature>
<dbReference type="GO" id="GO:0009626">
    <property type="term" value="P:plant-type hypersensitive response"/>
    <property type="evidence" value="ECO:0007669"/>
    <property type="project" value="UniProtKB-ARBA"/>
</dbReference>
<keyword evidence="6" id="KW-0175">Coiled coil</keyword>
<dbReference type="SUPFAM" id="SSF52540">
    <property type="entry name" value="P-loop containing nucleoside triphosphate hydrolases"/>
    <property type="match status" value="1"/>
</dbReference>
<evidence type="ECO:0000259" key="8">
    <source>
        <dbReference type="Pfam" id="PF00931"/>
    </source>
</evidence>